<dbReference type="STRING" id="366584.SAMN05216377_10294"/>
<keyword evidence="4" id="KW-1185">Reference proteome</keyword>
<protein>
    <recommendedName>
        <fullName evidence="5">DUF3040 domain-containing protein</fullName>
    </recommendedName>
</protein>
<feature type="region of interest" description="Disordered" evidence="1">
    <location>
        <begin position="89"/>
        <end position="111"/>
    </location>
</feature>
<organism evidence="3 4">
    <name type="scientific">Pseudonocardia oroxyli</name>
    <dbReference type="NCBI Taxonomy" id="366584"/>
    <lineage>
        <taxon>Bacteria</taxon>
        <taxon>Bacillati</taxon>
        <taxon>Actinomycetota</taxon>
        <taxon>Actinomycetes</taxon>
        <taxon>Pseudonocardiales</taxon>
        <taxon>Pseudonocardiaceae</taxon>
        <taxon>Pseudonocardia</taxon>
    </lineage>
</organism>
<dbReference type="EMBL" id="FNBE01000002">
    <property type="protein sequence ID" value="SDE79096.1"/>
    <property type="molecule type" value="Genomic_DNA"/>
</dbReference>
<keyword evidence="2" id="KW-1133">Transmembrane helix</keyword>
<evidence type="ECO:0000256" key="1">
    <source>
        <dbReference type="SAM" id="MobiDB-lite"/>
    </source>
</evidence>
<keyword evidence="2" id="KW-0812">Transmembrane</keyword>
<feature type="compositionally biased region" description="Basic residues" evidence="1">
    <location>
        <begin position="102"/>
        <end position="111"/>
    </location>
</feature>
<dbReference type="AlphaFoldDB" id="A0A1G7FT76"/>
<feature type="transmembrane region" description="Helical" evidence="2">
    <location>
        <begin position="51"/>
        <end position="84"/>
    </location>
</feature>
<name>A0A1G7FT76_PSEOR</name>
<accession>A0A1G7FT76</accession>
<dbReference type="RefSeq" id="WP_093076390.1">
    <property type="nucleotide sequence ID" value="NZ_FNBE01000002.1"/>
</dbReference>
<dbReference type="InterPro" id="IPR021401">
    <property type="entry name" value="DUF3040"/>
</dbReference>
<proteinExistence type="predicted"/>
<gene>
    <name evidence="3" type="ORF">SAMN05216377_10294</name>
</gene>
<dbReference type="Proteomes" id="UP000198967">
    <property type="component" value="Unassembled WGS sequence"/>
</dbReference>
<evidence type="ECO:0000313" key="4">
    <source>
        <dbReference type="Proteomes" id="UP000198967"/>
    </source>
</evidence>
<dbReference type="Pfam" id="PF11239">
    <property type="entry name" value="DUF3040"/>
    <property type="match status" value="1"/>
</dbReference>
<evidence type="ECO:0000313" key="3">
    <source>
        <dbReference type="EMBL" id="SDE79096.1"/>
    </source>
</evidence>
<evidence type="ECO:0000256" key="2">
    <source>
        <dbReference type="SAM" id="Phobius"/>
    </source>
</evidence>
<keyword evidence="2" id="KW-0472">Membrane</keyword>
<evidence type="ECO:0008006" key="5">
    <source>
        <dbReference type="Google" id="ProtNLM"/>
    </source>
</evidence>
<sequence length="111" mass="11872">MPATAPRPEEPLNERERRALRRIGEGLAAESPRLSTALRRGPLHRAVDDGLALLAVLVIAGLLLPSSWFAVIVIAIAMGGPTLIAARLQRRSPVSGDGRPGDHRRSRGQSS</sequence>
<reference evidence="3 4" key="1">
    <citation type="submission" date="2016-10" db="EMBL/GenBank/DDBJ databases">
        <authorList>
            <person name="de Groot N.N."/>
        </authorList>
    </citation>
    <scope>NUCLEOTIDE SEQUENCE [LARGE SCALE GENOMIC DNA]</scope>
    <source>
        <strain evidence="3 4">CGMCC 4.3143</strain>
    </source>
</reference>